<dbReference type="Pfam" id="PF00571">
    <property type="entry name" value="CBS"/>
    <property type="match status" value="2"/>
</dbReference>
<dbReference type="EMBL" id="AP006501">
    <property type="protein sequence ID" value="BAM82677.1"/>
    <property type="molecule type" value="Genomic_DNA"/>
</dbReference>
<name>M1VH94_CYAM1</name>
<gene>
    <name evidence="4" type="ORF">CYME_CMS027C</name>
</gene>
<dbReference type="CDD" id="cd04623">
    <property type="entry name" value="CBS_pair_bac_euk"/>
    <property type="match status" value="1"/>
</dbReference>
<dbReference type="STRING" id="280699.M1VH94"/>
<dbReference type="KEGG" id="cme:CYME_CMS027C"/>
<evidence type="ECO:0000313" key="5">
    <source>
        <dbReference type="Proteomes" id="UP000007014"/>
    </source>
</evidence>
<dbReference type="PANTHER" id="PTHR43080">
    <property type="entry name" value="CBS DOMAIN-CONTAINING PROTEIN CBSX3, MITOCHONDRIAL"/>
    <property type="match status" value="1"/>
</dbReference>
<dbReference type="Proteomes" id="UP000007014">
    <property type="component" value="Chromosome 19"/>
</dbReference>
<dbReference type="PANTHER" id="PTHR43080:SF2">
    <property type="entry name" value="CBS DOMAIN-CONTAINING PROTEIN"/>
    <property type="match status" value="1"/>
</dbReference>
<keyword evidence="5" id="KW-1185">Reference proteome</keyword>
<dbReference type="InterPro" id="IPR044725">
    <property type="entry name" value="CBSX3_CBS_dom"/>
</dbReference>
<sequence length="312" mass="34344">MIGAAAAAAACVRHPVNACGHACRSANGICGWLAGWLVLLRTRAFTQLFTPRCRALVSPSGMRSLQRLLPVWRQKSAVESVVIAPLVQWRRRLAALAMLERELPQYLDLDSWQMTLAQFIQSQPRRAYTISPESTVFEAVQKMVAHNVGAVAVVEPDANDAARQAQRLVGIFTERDYLRKIIVASKASKTTPIAEVMTQDPVCVTPQQRVGDALHLMTELDIRHLPVLESLPNGSLLTMVSMRQLMREVAASHEKQVSALMAQLRKLSLLVVDDRSPGDGAATLGPASSTTPNTRTIHTGSDRLSLKSWWQR</sequence>
<dbReference type="InterPro" id="IPR000644">
    <property type="entry name" value="CBS_dom"/>
</dbReference>
<reference evidence="4 5" key="1">
    <citation type="journal article" date="2004" name="Nature">
        <title>Genome sequence of the ultrasmall unicellular red alga Cyanidioschyzon merolae 10D.</title>
        <authorList>
            <person name="Matsuzaki M."/>
            <person name="Misumi O."/>
            <person name="Shin-i T."/>
            <person name="Maruyama S."/>
            <person name="Takahara M."/>
            <person name="Miyagishima S."/>
            <person name="Mori T."/>
            <person name="Nishida K."/>
            <person name="Yagisawa F."/>
            <person name="Nishida K."/>
            <person name="Yoshida Y."/>
            <person name="Nishimura Y."/>
            <person name="Nakao S."/>
            <person name="Kobayashi T."/>
            <person name="Momoyama Y."/>
            <person name="Higashiyama T."/>
            <person name="Minoda A."/>
            <person name="Sano M."/>
            <person name="Nomoto H."/>
            <person name="Oishi K."/>
            <person name="Hayashi H."/>
            <person name="Ohta F."/>
            <person name="Nishizaka S."/>
            <person name="Haga S."/>
            <person name="Miura S."/>
            <person name="Morishita T."/>
            <person name="Kabeya Y."/>
            <person name="Terasawa K."/>
            <person name="Suzuki Y."/>
            <person name="Ishii Y."/>
            <person name="Asakawa S."/>
            <person name="Takano H."/>
            <person name="Ohta N."/>
            <person name="Kuroiwa H."/>
            <person name="Tanaka K."/>
            <person name="Shimizu N."/>
            <person name="Sugano S."/>
            <person name="Sato N."/>
            <person name="Nozaki H."/>
            <person name="Ogasawara N."/>
            <person name="Kohara Y."/>
            <person name="Kuroiwa T."/>
        </authorList>
    </citation>
    <scope>NUCLEOTIDE SEQUENCE [LARGE SCALE GENOMIC DNA]</scope>
    <source>
        <strain evidence="4 5">10D</strain>
    </source>
</reference>
<protein>
    <recommendedName>
        <fullName evidence="3">CBS domain-containing protein</fullName>
    </recommendedName>
</protein>
<keyword evidence="1 2" id="KW-0129">CBS domain</keyword>
<dbReference type="SUPFAM" id="SSF54631">
    <property type="entry name" value="CBS-domain pair"/>
    <property type="match status" value="1"/>
</dbReference>
<evidence type="ECO:0000256" key="1">
    <source>
        <dbReference type="ARBA" id="ARBA00023122"/>
    </source>
</evidence>
<dbReference type="InterPro" id="IPR051257">
    <property type="entry name" value="Diverse_CBS-Domain"/>
</dbReference>
<dbReference type="PROSITE" id="PS51371">
    <property type="entry name" value="CBS"/>
    <property type="match status" value="2"/>
</dbReference>
<evidence type="ECO:0000256" key="2">
    <source>
        <dbReference type="PROSITE-ProRule" id="PRU00703"/>
    </source>
</evidence>
<reference evidence="4 5" key="2">
    <citation type="journal article" date="2007" name="BMC Biol.">
        <title>A 100%-complete sequence reveals unusually simple genomic features in the hot-spring red alga Cyanidioschyzon merolae.</title>
        <authorList>
            <person name="Nozaki H."/>
            <person name="Takano H."/>
            <person name="Misumi O."/>
            <person name="Terasawa K."/>
            <person name="Matsuzaki M."/>
            <person name="Maruyama S."/>
            <person name="Nishida K."/>
            <person name="Yagisawa F."/>
            <person name="Yoshida Y."/>
            <person name="Fujiwara T."/>
            <person name="Takio S."/>
            <person name="Tamura K."/>
            <person name="Chung S.J."/>
            <person name="Nakamura S."/>
            <person name="Kuroiwa H."/>
            <person name="Tanaka K."/>
            <person name="Sato N."/>
            <person name="Kuroiwa T."/>
        </authorList>
    </citation>
    <scope>NUCLEOTIDE SEQUENCE [LARGE SCALE GENOMIC DNA]</scope>
    <source>
        <strain evidence="4 5">10D</strain>
    </source>
</reference>
<evidence type="ECO:0000259" key="3">
    <source>
        <dbReference type="PROSITE" id="PS51371"/>
    </source>
</evidence>
<dbReference type="AlphaFoldDB" id="M1VH94"/>
<feature type="domain" description="CBS" evidence="3">
    <location>
        <begin position="122"/>
        <end position="188"/>
    </location>
</feature>
<dbReference type="RefSeq" id="XP_005538713.1">
    <property type="nucleotide sequence ID" value="XM_005538656.1"/>
</dbReference>
<dbReference type="SMART" id="SM00116">
    <property type="entry name" value="CBS"/>
    <property type="match status" value="2"/>
</dbReference>
<organism evidence="4 5">
    <name type="scientific">Cyanidioschyzon merolae (strain NIES-3377 / 10D)</name>
    <name type="common">Unicellular red alga</name>
    <dbReference type="NCBI Taxonomy" id="280699"/>
    <lineage>
        <taxon>Eukaryota</taxon>
        <taxon>Rhodophyta</taxon>
        <taxon>Bangiophyceae</taxon>
        <taxon>Cyanidiales</taxon>
        <taxon>Cyanidiaceae</taxon>
        <taxon>Cyanidioschyzon</taxon>
    </lineage>
</organism>
<dbReference type="GeneID" id="16997333"/>
<evidence type="ECO:0000313" key="4">
    <source>
        <dbReference type="EMBL" id="BAM82677.1"/>
    </source>
</evidence>
<dbReference type="Gene3D" id="3.10.580.10">
    <property type="entry name" value="CBS-domain"/>
    <property type="match status" value="1"/>
</dbReference>
<dbReference type="InterPro" id="IPR046342">
    <property type="entry name" value="CBS_dom_sf"/>
</dbReference>
<accession>M1VH94</accession>
<dbReference type="Gramene" id="CMS027CT">
    <property type="protein sequence ID" value="CMS027CT"/>
    <property type="gene ID" value="CMS027C"/>
</dbReference>
<feature type="domain" description="CBS" evidence="3">
    <location>
        <begin position="197"/>
        <end position="255"/>
    </location>
</feature>
<dbReference type="HOGENOM" id="CLU_892434_0_0_1"/>
<proteinExistence type="predicted"/>
<dbReference type="OrthoDB" id="418595at2759"/>